<evidence type="ECO:0000313" key="4">
    <source>
        <dbReference type="EMBL" id="MBB5625385.1"/>
    </source>
</evidence>
<organism evidence="4 5">
    <name type="scientific">Sphaerisporangium krabiense</name>
    <dbReference type="NCBI Taxonomy" id="763782"/>
    <lineage>
        <taxon>Bacteria</taxon>
        <taxon>Bacillati</taxon>
        <taxon>Actinomycetota</taxon>
        <taxon>Actinomycetes</taxon>
        <taxon>Streptosporangiales</taxon>
        <taxon>Streptosporangiaceae</taxon>
        <taxon>Sphaerisporangium</taxon>
    </lineage>
</organism>
<sequence length="365" mass="39047">MIPFVDLRAAHAEVAEEVAQGFDRVLQDTAFVQGPDVAAFEQEYAEFSEVPHCVGVGNGTDAIELSLRAAGLEPGSGAVLPANTFVATAEAVVRAGLRPVLADCDDDHLLLDPAAAEAAVTPDVAAVLPVHLYGQQAPMAAVQDLAARHGLTVVEDAAQSQGSRQEGRPPIGLASTSFYPGKNLGAYGEAGAVLTSSAELATALRLLTNHGSRQKYQHETLGFNSRLDTLQAVVLRAKLKRLARWNELRRAAAERYDKLLSGVQGVRLPRVAPGNLHVWHLYVIRVPQRDKVLAGLHAAGVQAQIHYPYPVHLTPAFHDLGYAPGDFPIAEKAATEILSLPMHPHLTPSQQERVAETLDKVLSSL</sequence>
<dbReference type="GO" id="GO:0030170">
    <property type="term" value="F:pyridoxal phosphate binding"/>
    <property type="evidence" value="ECO:0007669"/>
    <property type="project" value="TreeGrafter"/>
</dbReference>
<protein>
    <submittedName>
        <fullName evidence="4">dTDP-4-amino-4,6-dideoxygalactose transaminase</fullName>
    </submittedName>
</protein>
<dbReference type="PANTHER" id="PTHR30244">
    <property type="entry name" value="TRANSAMINASE"/>
    <property type="match status" value="1"/>
</dbReference>
<dbReference type="SUPFAM" id="SSF53383">
    <property type="entry name" value="PLP-dependent transferases"/>
    <property type="match status" value="1"/>
</dbReference>
<dbReference type="Gene3D" id="3.40.640.10">
    <property type="entry name" value="Type I PLP-dependent aspartate aminotransferase-like (Major domain)"/>
    <property type="match status" value="1"/>
</dbReference>
<gene>
    <name evidence="4" type="ORF">BJ981_001084</name>
</gene>
<dbReference type="InterPro" id="IPR000653">
    <property type="entry name" value="DegT/StrS_aminotransferase"/>
</dbReference>
<accession>A0A7W8Z113</accession>
<dbReference type="EMBL" id="JACHBR010000001">
    <property type="protein sequence ID" value="MBB5625385.1"/>
    <property type="molecule type" value="Genomic_DNA"/>
</dbReference>
<evidence type="ECO:0000313" key="5">
    <source>
        <dbReference type="Proteomes" id="UP000588112"/>
    </source>
</evidence>
<reference evidence="4 5" key="1">
    <citation type="submission" date="2020-08" db="EMBL/GenBank/DDBJ databases">
        <title>Sequencing the genomes of 1000 actinobacteria strains.</title>
        <authorList>
            <person name="Klenk H.-P."/>
        </authorList>
    </citation>
    <scope>NUCLEOTIDE SEQUENCE [LARGE SCALE GENOMIC DNA]</scope>
    <source>
        <strain evidence="4 5">DSM 45790</strain>
    </source>
</reference>
<dbReference type="InterPro" id="IPR015422">
    <property type="entry name" value="PyrdxlP-dep_Trfase_small"/>
</dbReference>
<dbReference type="AlphaFoldDB" id="A0A7W8Z113"/>
<name>A0A7W8Z113_9ACTN</name>
<keyword evidence="1 3" id="KW-0663">Pyridoxal phosphate</keyword>
<dbReference type="RefSeq" id="WP_184608635.1">
    <property type="nucleotide sequence ID" value="NZ_BOOS01000032.1"/>
</dbReference>
<dbReference type="PANTHER" id="PTHR30244:SF36">
    <property type="entry name" value="3-OXO-GLUCOSE-6-PHOSPHATE:GLUTAMATE AMINOTRANSFERASE"/>
    <property type="match status" value="1"/>
</dbReference>
<dbReference type="Pfam" id="PF01041">
    <property type="entry name" value="DegT_DnrJ_EryC1"/>
    <property type="match status" value="1"/>
</dbReference>
<dbReference type="Proteomes" id="UP000588112">
    <property type="component" value="Unassembled WGS sequence"/>
</dbReference>
<dbReference type="InterPro" id="IPR015421">
    <property type="entry name" value="PyrdxlP-dep_Trfase_major"/>
</dbReference>
<proteinExistence type="inferred from homology"/>
<dbReference type="PIRSF" id="PIRSF000390">
    <property type="entry name" value="PLP_StrS"/>
    <property type="match status" value="1"/>
</dbReference>
<dbReference type="InterPro" id="IPR015424">
    <property type="entry name" value="PyrdxlP-dep_Trfase"/>
</dbReference>
<keyword evidence="5" id="KW-1185">Reference proteome</keyword>
<evidence type="ECO:0000256" key="1">
    <source>
        <dbReference type="ARBA" id="ARBA00022898"/>
    </source>
</evidence>
<evidence type="ECO:0000256" key="3">
    <source>
        <dbReference type="RuleBase" id="RU004508"/>
    </source>
</evidence>
<comment type="caution">
    <text evidence="4">The sequence shown here is derived from an EMBL/GenBank/DDBJ whole genome shotgun (WGS) entry which is preliminary data.</text>
</comment>
<comment type="similarity">
    <text evidence="2 3">Belongs to the DegT/DnrJ/EryC1 family.</text>
</comment>
<evidence type="ECO:0000256" key="2">
    <source>
        <dbReference type="ARBA" id="ARBA00037999"/>
    </source>
</evidence>
<dbReference type="CDD" id="cd00616">
    <property type="entry name" value="AHBA_syn"/>
    <property type="match status" value="1"/>
</dbReference>
<dbReference type="GO" id="GO:0008483">
    <property type="term" value="F:transaminase activity"/>
    <property type="evidence" value="ECO:0007669"/>
    <property type="project" value="TreeGrafter"/>
</dbReference>
<dbReference type="GO" id="GO:0000271">
    <property type="term" value="P:polysaccharide biosynthetic process"/>
    <property type="evidence" value="ECO:0007669"/>
    <property type="project" value="TreeGrafter"/>
</dbReference>
<dbReference type="Gene3D" id="3.90.1150.10">
    <property type="entry name" value="Aspartate Aminotransferase, domain 1"/>
    <property type="match status" value="1"/>
</dbReference>